<dbReference type="GeneTree" id="ENSGT00530000063425"/>
<dbReference type="PROSITE" id="PS50181">
    <property type="entry name" value="FBOX"/>
    <property type="match status" value="1"/>
</dbReference>
<dbReference type="InterPro" id="IPR036047">
    <property type="entry name" value="F-box-like_dom_sf"/>
</dbReference>
<dbReference type="Pfam" id="PF12937">
    <property type="entry name" value="F-box-like"/>
    <property type="match status" value="1"/>
</dbReference>
<dbReference type="FunFam" id="1.20.1280.50:FF:000003">
    <property type="entry name" value="F-box only protein 11"/>
    <property type="match status" value="1"/>
</dbReference>
<dbReference type="SUPFAM" id="SSF81383">
    <property type="entry name" value="F-box domain"/>
    <property type="match status" value="1"/>
</dbReference>
<name>A0A8C4X197_EPTBU</name>
<dbReference type="GO" id="GO:0042981">
    <property type="term" value="P:regulation of apoptotic process"/>
    <property type="evidence" value="ECO:0007669"/>
    <property type="project" value="TreeGrafter"/>
</dbReference>
<evidence type="ECO:0000259" key="2">
    <source>
        <dbReference type="PROSITE" id="PS50181"/>
    </source>
</evidence>
<dbReference type="GO" id="GO:0006511">
    <property type="term" value="P:ubiquitin-dependent protein catabolic process"/>
    <property type="evidence" value="ECO:0007669"/>
    <property type="project" value="TreeGrafter"/>
</dbReference>
<dbReference type="SMART" id="SM00256">
    <property type="entry name" value="FBOX"/>
    <property type="match status" value="1"/>
</dbReference>
<evidence type="ECO:0000313" key="3">
    <source>
        <dbReference type="Ensembl" id="ENSEBUP00000026069.1"/>
    </source>
</evidence>
<organism evidence="3 4">
    <name type="scientific">Eptatretus burgeri</name>
    <name type="common">Inshore hagfish</name>
    <dbReference type="NCBI Taxonomy" id="7764"/>
    <lineage>
        <taxon>Eukaryota</taxon>
        <taxon>Metazoa</taxon>
        <taxon>Chordata</taxon>
        <taxon>Craniata</taxon>
        <taxon>Vertebrata</taxon>
        <taxon>Cyclostomata</taxon>
        <taxon>Myxini</taxon>
        <taxon>Myxiniformes</taxon>
        <taxon>Myxinidae</taxon>
        <taxon>Eptatretinae</taxon>
        <taxon>Eptatretus</taxon>
    </lineage>
</organism>
<dbReference type="Proteomes" id="UP000694388">
    <property type="component" value="Unplaced"/>
</dbReference>
<sequence length="178" mass="20830">MITFNGMLPFQGLAFCQCKAFLKVLSLKATRFFSQVAQMPIAEGSGFRSKRARLSIRTPEPAPPAERYLQDKLPDEVVLKIFSFLLEGDLCRMACVCKRFSSLANDPILWKHLYINLFEYTWPMMHPEPKKFQQVNPDECDFPNPWKESFRQLSRDPYTERMKKCLIGSRTKHRKKCL</sequence>
<dbReference type="PANTHER" id="PTHR22990:SF20">
    <property type="entry name" value="F-BOX ONLY PROTEIN 11"/>
    <property type="match status" value="1"/>
</dbReference>
<feature type="domain" description="F-box" evidence="2">
    <location>
        <begin position="67"/>
        <end position="113"/>
    </location>
</feature>
<reference evidence="3" key="2">
    <citation type="submission" date="2025-09" db="UniProtKB">
        <authorList>
            <consortium name="Ensembl"/>
        </authorList>
    </citation>
    <scope>IDENTIFICATION</scope>
</reference>
<dbReference type="InterPro" id="IPR001810">
    <property type="entry name" value="F-box_dom"/>
</dbReference>
<protein>
    <recommendedName>
        <fullName evidence="2">F-box domain-containing protein</fullName>
    </recommendedName>
</protein>
<evidence type="ECO:0000313" key="4">
    <source>
        <dbReference type="Proteomes" id="UP000694388"/>
    </source>
</evidence>
<dbReference type="PANTHER" id="PTHR22990">
    <property type="entry name" value="F-BOX ONLY PROTEIN"/>
    <property type="match status" value="1"/>
</dbReference>
<keyword evidence="1" id="KW-0677">Repeat</keyword>
<dbReference type="Ensembl" id="ENSEBUT00000026645.1">
    <property type="protein sequence ID" value="ENSEBUP00000026069.1"/>
    <property type="gene ID" value="ENSEBUG00000016068.1"/>
</dbReference>
<dbReference type="InterPro" id="IPR051550">
    <property type="entry name" value="SCF-Subunits/Alg-Epimerases"/>
</dbReference>
<dbReference type="AlphaFoldDB" id="A0A8C4X197"/>
<evidence type="ECO:0000256" key="1">
    <source>
        <dbReference type="ARBA" id="ARBA00022737"/>
    </source>
</evidence>
<reference evidence="3" key="1">
    <citation type="submission" date="2025-08" db="UniProtKB">
        <authorList>
            <consortium name="Ensembl"/>
        </authorList>
    </citation>
    <scope>IDENTIFICATION</scope>
</reference>
<dbReference type="Gene3D" id="1.20.1280.50">
    <property type="match status" value="1"/>
</dbReference>
<accession>A0A8C4X197</accession>
<keyword evidence="4" id="KW-1185">Reference proteome</keyword>
<proteinExistence type="predicted"/>